<feature type="region of interest" description="Disordered" evidence="6">
    <location>
        <begin position="628"/>
        <end position="654"/>
    </location>
</feature>
<name>A0AAD7JRG5_9AGAR</name>
<dbReference type="InterPro" id="IPR002523">
    <property type="entry name" value="MgTranspt_CorA/ZnTranspt_ZntB"/>
</dbReference>
<evidence type="ECO:0000313" key="9">
    <source>
        <dbReference type="Proteomes" id="UP001215598"/>
    </source>
</evidence>
<dbReference type="EMBL" id="JARKIB010000020">
    <property type="protein sequence ID" value="KAJ7768542.1"/>
    <property type="molecule type" value="Genomic_DNA"/>
</dbReference>
<accession>A0AAD7JRG5</accession>
<evidence type="ECO:0000256" key="2">
    <source>
        <dbReference type="ARBA" id="ARBA00022692"/>
    </source>
</evidence>
<dbReference type="AlphaFoldDB" id="A0AAD7JRG5"/>
<reference evidence="8" key="1">
    <citation type="submission" date="2023-03" db="EMBL/GenBank/DDBJ databases">
        <title>Massive genome expansion in bonnet fungi (Mycena s.s.) driven by repeated elements and novel gene families across ecological guilds.</title>
        <authorList>
            <consortium name="Lawrence Berkeley National Laboratory"/>
            <person name="Harder C.B."/>
            <person name="Miyauchi S."/>
            <person name="Viragh M."/>
            <person name="Kuo A."/>
            <person name="Thoen E."/>
            <person name="Andreopoulos B."/>
            <person name="Lu D."/>
            <person name="Skrede I."/>
            <person name="Drula E."/>
            <person name="Henrissat B."/>
            <person name="Morin E."/>
            <person name="Kohler A."/>
            <person name="Barry K."/>
            <person name="LaButti K."/>
            <person name="Morin E."/>
            <person name="Salamov A."/>
            <person name="Lipzen A."/>
            <person name="Mereny Z."/>
            <person name="Hegedus B."/>
            <person name="Baldrian P."/>
            <person name="Stursova M."/>
            <person name="Weitz H."/>
            <person name="Taylor A."/>
            <person name="Grigoriev I.V."/>
            <person name="Nagy L.G."/>
            <person name="Martin F."/>
            <person name="Kauserud H."/>
        </authorList>
    </citation>
    <scope>NUCLEOTIDE SEQUENCE</scope>
    <source>
        <strain evidence="8">CBHHK182m</strain>
    </source>
</reference>
<feature type="compositionally biased region" description="Basic and acidic residues" evidence="6">
    <location>
        <begin position="1206"/>
        <end position="1215"/>
    </location>
</feature>
<dbReference type="InterPro" id="IPR045863">
    <property type="entry name" value="CorA_TM1_TM2"/>
</dbReference>
<feature type="transmembrane region" description="Helical" evidence="7">
    <location>
        <begin position="1077"/>
        <end position="1097"/>
    </location>
</feature>
<evidence type="ECO:0000256" key="5">
    <source>
        <dbReference type="SAM" id="Coils"/>
    </source>
</evidence>
<sequence>MPPRIPQPSHRHGAPSGPWPFLDLDSEVRVEPNTGGKSAAATDRGATTLGDGIYSSMTWSFKFLTSRLQYPQLLYPNWSLNQQIRSGITKVVNRVSREHCTIHHVNVREDGTFDREEDTIVTEDNKTHYWESLQKEMAPEVRLRALFVDNLSGPVLQILGTKFNIEPFFFSSSLNWIPARYQEAAGEADHITFTLTFIRCMQNRPTRPPSLATSIAPTIPSFQLSDQVIDTGAPMQLGTHVLIPDILAIHMVRLPTLSTIISYHPPHAHRTTTARTLSTRMLAAGQSSLEVLYLHICWLVCRFHSILATTSHSDLTHRLHLLRANLWHYESLLEDFRKSVVFVSQTRSPMLEGTPDTVKELMQKESANLLNQIARLEQSRKMQNNRVKNLMDLAFSSVNLEDSTTMRELTEAALKDSAAMKQISYLTMFFLPPSLAAVIFGMNVRVLDPQAVGSMRHFVAFAVPLTLLTICLLIAFPFHKKDPNRHHNGYADVDYYGRSRTTSWSSQWWLALREMGEKFKWRRTKSTRRPPGIPGTSSRTCSICKTPFFRGSRVSRGLVPRPTRLTRVELFSIRHTDTPTLRMFGVRADSSAGVVPAPLPLHFFALVVGRPNSLSCNDLAVRNPPLDSFPNANAREMPPRVPQPSHRHGAPSGPWPFLDLDSEIDPDLLANPQRKPTTEQQHWSKYPQSLYPNWHELQQQKAGITRVVNHVSRESCTIYHVNVREDGTFTRQDDQVVTEDNKTHYWEHLQKVPPAGIRLQALFVDNMSGSVLQMLGTRYNIEPFFFSSSINWIPARYQEAVGDGDHVTFTLTFIRCMQNPTTMPPTPTSSYSPSIPSLQSADQVIDTQAPLSLSSSSHILLPDILAIHMVRSPNGSTIISYHPPHAHRTTTASSLRTRLLAAGQSVYWNKIFASTISSDPTFVLLALLWYPLYAFDEALEALYLHICWLESRVMATTDMTLTQQLHVVRAHLLHYASLLEDFRKSVVFVAETSNPMLDHISETNSEETITFVKELMRRESTNLLDEIARLEQNRSMQDNRLKNVMNLAFSSVNLEDSRRMQKMTEAALRDSAAMKQISYLTMFFLPASFAASVFGMNVKEITPGTRGTLPHYIAFALPMTAITIWIIMAFQYRKKDPSNLIPDDDDDHQEHGKWSWSKLQWPLARLRKSLREGVTASRAATASRPNSAHISRPNSTRMSRPGTKPFDVKPFDVTP</sequence>
<dbReference type="PANTHER" id="PTHR46494">
    <property type="entry name" value="CORA FAMILY METAL ION TRANSPORTER (EUROFUNG)"/>
    <property type="match status" value="1"/>
</dbReference>
<keyword evidence="9" id="KW-1185">Reference proteome</keyword>
<organism evidence="8 9">
    <name type="scientific">Mycena metata</name>
    <dbReference type="NCBI Taxonomy" id="1033252"/>
    <lineage>
        <taxon>Eukaryota</taxon>
        <taxon>Fungi</taxon>
        <taxon>Dikarya</taxon>
        <taxon>Basidiomycota</taxon>
        <taxon>Agaricomycotina</taxon>
        <taxon>Agaricomycetes</taxon>
        <taxon>Agaricomycetidae</taxon>
        <taxon>Agaricales</taxon>
        <taxon>Marasmiineae</taxon>
        <taxon>Mycenaceae</taxon>
        <taxon>Mycena</taxon>
    </lineage>
</organism>
<feature type="transmembrane region" description="Helical" evidence="7">
    <location>
        <begin position="425"/>
        <end position="446"/>
    </location>
</feature>
<feature type="compositionally biased region" description="Polar residues" evidence="6">
    <location>
        <begin position="1178"/>
        <end position="1198"/>
    </location>
</feature>
<evidence type="ECO:0000256" key="7">
    <source>
        <dbReference type="SAM" id="Phobius"/>
    </source>
</evidence>
<evidence type="ECO:0000256" key="3">
    <source>
        <dbReference type="ARBA" id="ARBA00022989"/>
    </source>
</evidence>
<dbReference type="PANTHER" id="PTHR46494:SF1">
    <property type="entry name" value="CORA FAMILY METAL ION TRANSPORTER (EUROFUNG)"/>
    <property type="match status" value="1"/>
</dbReference>
<evidence type="ECO:0000256" key="1">
    <source>
        <dbReference type="ARBA" id="ARBA00004651"/>
    </source>
</evidence>
<evidence type="ECO:0000256" key="6">
    <source>
        <dbReference type="SAM" id="MobiDB-lite"/>
    </source>
</evidence>
<evidence type="ECO:0000256" key="4">
    <source>
        <dbReference type="ARBA" id="ARBA00023136"/>
    </source>
</evidence>
<dbReference type="GO" id="GO:0015087">
    <property type="term" value="F:cobalt ion transmembrane transporter activity"/>
    <property type="evidence" value="ECO:0007669"/>
    <property type="project" value="TreeGrafter"/>
</dbReference>
<dbReference type="Proteomes" id="UP001215598">
    <property type="component" value="Unassembled WGS sequence"/>
</dbReference>
<feature type="transmembrane region" description="Helical" evidence="7">
    <location>
        <begin position="1109"/>
        <end position="1130"/>
    </location>
</feature>
<dbReference type="GO" id="GO:0050897">
    <property type="term" value="F:cobalt ion binding"/>
    <property type="evidence" value="ECO:0007669"/>
    <property type="project" value="TreeGrafter"/>
</dbReference>
<evidence type="ECO:0000313" key="8">
    <source>
        <dbReference type="EMBL" id="KAJ7768542.1"/>
    </source>
</evidence>
<keyword evidence="3 7" id="KW-1133">Transmembrane helix</keyword>
<feature type="coiled-coil region" evidence="5">
    <location>
        <begin position="359"/>
        <end position="393"/>
    </location>
</feature>
<comment type="subcellular location">
    <subcellularLocation>
        <location evidence="1">Cell membrane</location>
        <topology evidence="1">Multi-pass membrane protein</topology>
    </subcellularLocation>
</comment>
<feature type="transmembrane region" description="Helical" evidence="7">
    <location>
        <begin position="458"/>
        <end position="478"/>
    </location>
</feature>
<dbReference type="GO" id="GO:0000287">
    <property type="term" value="F:magnesium ion binding"/>
    <property type="evidence" value="ECO:0007669"/>
    <property type="project" value="TreeGrafter"/>
</dbReference>
<dbReference type="SUPFAM" id="SSF144083">
    <property type="entry name" value="Magnesium transport protein CorA, transmembrane region"/>
    <property type="match status" value="2"/>
</dbReference>
<protein>
    <submittedName>
        <fullName evidence="8">Uncharacterized protein</fullName>
    </submittedName>
</protein>
<gene>
    <name evidence="8" type="ORF">B0H16DRAFT_1307775</name>
</gene>
<keyword evidence="5" id="KW-0175">Coiled coil</keyword>
<keyword evidence="2 7" id="KW-0812">Transmembrane</keyword>
<feature type="coiled-coil region" evidence="5">
    <location>
        <begin position="1013"/>
        <end position="1047"/>
    </location>
</feature>
<dbReference type="Pfam" id="PF01544">
    <property type="entry name" value="CorA"/>
    <property type="match status" value="2"/>
</dbReference>
<comment type="caution">
    <text evidence="8">The sequence shown here is derived from an EMBL/GenBank/DDBJ whole genome shotgun (WGS) entry which is preliminary data.</text>
</comment>
<dbReference type="Gene3D" id="1.20.58.340">
    <property type="entry name" value="Magnesium transport protein CorA, transmembrane region"/>
    <property type="match status" value="2"/>
</dbReference>
<dbReference type="GO" id="GO:0015095">
    <property type="term" value="F:magnesium ion transmembrane transporter activity"/>
    <property type="evidence" value="ECO:0007669"/>
    <property type="project" value="TreeGrafter"/>
</dbReference>
<dbReference type="GO" id="GO:0005886">
    <property type="term" value="C:plasma membrane"/>
    <property type="evidence" value="ECO:0007669"/>
    <property type="project" value="UniProtKB-SubCell"/>
</dbReference>
<feature type="region of interest" description="Disordered" evidence="6">
    <location>
        <begin position="1174"/>
        <end position="1215"/>
    </location>
</feature>
<proteinExistence type="predicted"/>
<keyword evidence="4 7" id="KW-0472">Membrane</keyword>